<organism evidence="2 3">
    <name type="scientific">Desulfovibrio fairfieldensis</name>
    <dbReference type="NCBI Taxonomy" id="44742"/>
    <lineage>
        <taxon>Bacteria</taxon>
        <taxon>Pseudomonadati</taxon>
        <taxon>Thermodesulfobacteriota</taxon>
        <taxon>Desulfovibrionia</taxon>
        <taxon>Desulfovibrionales</taxon>
        <taxon>Desulfovibrionaceae</taxon>
        <taxon>Desulfovibrio</taxon>
    </lineage>
</organism>
<dbReference type="AlphaFoldDB" id="A0A0X8JHM6"/>
<dbReference type="InterPro" id="IPR021857">
    <property type="entry name" value="DUF3467"/>
</dbReference>
<dbReference type="Pfam" id="PF11950">
    <property type="entry name" value="DUF3467"/>
    <property type="match status" value="1"/>
</dbReference>
<sequence>MSAQKNSGKTGAETAAPTEGQQIRVALNSARLRTSYANVFQTRCTAEEVILCCGLSQPESLNTQNGGTENVLAVDLDRRIVMTPASAQRLLLALDRTLKEHAARFSGNIGGENA</sequence>
<dbReference type="KEGG" id="dfi:AXF13_02015"/>
<dbReference type="EMBL" id="CP014229">
    <property type="protein sequence ID" value="AMD88990.1"/>
    <property type="molecule type" value="Genomic_DNA"/>
</dbReference>
<reference evidence="3" key="1">
    <citation type="submission" date="2016-02" db="EMBL/GenBank/DDBJ databases">
        <authorList>
            <person name="Holder M.E."/>
            <person name="Ajami N.J."/>
            <person name="Petrosino J.F."/>
        </authorList>
    </citation>
    <scope>NUCLEOTIDE SEQUENCE [LARGE SCALE GENOMIC DNA]</scope>
    <source>
        <strain evidence="3">CCUG 45958</strain>
    </source>
</reference>
<proteinExistence type="predicted"/>
<dbReference type="Proteomes" id="UP000069241">
    <property type="component" value="Chromosome"/>
</dbReference>
<gene>
    <name evidence="2" type="ORF">AXF13_02015</name>
</gene>
<evidence type="ECO:0000313" key="3">
    <source>
        <dbReference type="Proteomes" id="UP000069241"/>
    </source>
</evidence>
<keyword evidence="3" id="KW-1185">Reference proteome</keyword>
<evidence type="ECO:0000256" key="1">
    <source>
        <dbReference type="SAM" id="MobiDB-lite"/>
    </source>
</evidence>
<feature type="region of interest" description="Disordered" evidence="1">
    <location>
        <begin position="1"/>
        <end position="20"/>
    </location>
</feature>
<evidence type="ECO:0000313" key="2">
    <source>
        <dbReference type="EMBL" id="AMD88990.1"/>
    </source>
</evidence>
<dbReference type="RefSeq" id="WP_062251458.1">
    <property type="nucleotide sequence ID" value="NZ_CP014229.1"/>
</dbReference>
<name>A0A0X8JHM6_9BACT</name>
<protein>
    <submittedName>
        <fullName evidence="2">Flagellar motor protein MotB</fullName>
    </submittedName>
</protein>
<accession>A0A0X8JHM6</accession>
<keyword evidence="2" id="KW-0282">Flagellum</keyword>
<keyword evidence="2" id="KW-0966">Cell projection</keyword>
<keyword evidence="2" id="KW-0969">Cilium</keyword>